<keyword evidence="1" id="KW-0963">Cytoplasm</keyword>
<evidence type="ECO:0000256" key="3">
    <source>
        <dbReference type="ARBA" id="ARBA00022829"/>
    </source>
</evidence>
<dbReference type="Gene3D" id="1.10.10.10">
    <property type="entry name" value="Winged helix-like DNA-binding domain superfamily/Winged helix DNA-binding domain"/>
    <property type="match status" value="2"/>
</dbReference>
<evidence type="ECO:0000256" key="2">
    <source>
        <dbReference type="ARBA" id="ARBA00022618"/>
    </source>
</evidence>
<name>A0ABR7YGL1_9SPHI</name>
<dbReference type="InterPro" id="IPR036390">
    <property type="entry name" value="WH_DNA-bd_sf"/>
</dbReference>
<dbReference type="RefSeq" id="WP_190302614.1">
    <property type="nucleotide sequence ID" value="NZ_JACOIJ010000027.1"/>
</dbReference>
<dbReference type="PANTHER" id="PTHR34298">
    <property type="entry name" value="SEGREGATION AND CONDENSATION PROTEIN B"/>
    <property type="match status" value="1"/>
</dbReference>
<dbReference type="InterPro" id="IPR036388">
    <property type="entry name" value="WH-like_DNA-bd_sf"/>
</dbReference>
<organism evidence="5 6">
    <name type="scientific">Sphingobacterium litopenaei</name>
    <dbReference type="NCBI Taxonomy" id="2763500"/>
    <lineage>
        <taxon>Bacteria</taxon>
        <taxon>Pseudomonadati</taxon>
        <taxon>Bacteroidota</taxon>
        <taxon>Sphingobacteriia</taxon>
        <taxon>Sphingobacteriales</taxon>
        <taxon>Sphingobacteriaceae</taxon>
        <taxon>Sphingobacterium</taxon>
    </lineage>
</organism>
<dbReference type="InterPro" id="IPR005234">
    <property type="entry name" value="ScpB_csome_segregation"/>
</dbReference>
<dbReference type="Proteomes" id="UP000651271">
    <property type="component" value="Unassembled WGS sequence"/>
</dbReference>
<evidence type="ECO:0000256" key="1">
    <source>
        <dbReference type="ARBA" id="ARBA00022490"/>
    </source>
</evidence>
<evidence type="ECO:0000256" key="4">
    <source>
        <dbReference type="ARBA" id="ARBA00023306"/>
    </source>
</evidence>
<proteinExistence type="predicted"/>
<dbReference type="PIRSF" id="PIRSF019345">
    <property type="entry name" value="ScpB"/>
    <property type="match status" value="1"/>
</dbReference>
<reference evidence="5 6" key="1">
    <citation type="submission" date="2020-08" db="EMBL/GenBank/DDBJ databases">
        <title>Sphingobacterium sp. DN04309 isolated from aquaculture water.</title>
        <authorList>
            <person name="Zhang M."/>
        </authorList>
    </citation>
    <scope>NUCLEOTIDE SEQUENCE [LARGE SCALE GENOMIC DNA]</scope>
    <source>
        <strain evidence="5 6">DN04309</strain>
    </source>
</reference>
<gene>
    <name evidence="5" type="primary">scpB</name>
    <name evidence="5" type="ORF">H8B04_12895</name>
</gene>
<dbReference type="EMBL" id="JACOIJ010000027">
    <property type="protein sequence ID" value="MBD1430448.1"/>
    <property type="molecule type" value="Genomic_DNA"/>
</dbReference>
<dbReference type="SUPFAM" id="SSF46785">
    <property type="entry name" value="Winged helix' DNA-binding domain"/>
    <property type="match status" value="2"/>
</dbReference>
<dbReference type="NCBIfam" id="TIGR00281">
    <property type="entry name" value="SMC-Scp complex subunit ScpB"/>
    <property type="match status" value="1"/>
</dbReference>
<evidence type="ECO:0000313" key="6">
    <source>
        <dbReference type="Proteomes" id="UP000651271"/>
    </source>
</evidence>
<sequence length="186" mass="21313">MKDILLNIEALIFASEDGLSANDIKHILQDGLLININKDEVLKFIDQIKSKYDSEDQVFSLKTFNNKYVFLTKESYHDVINQMQAHRDRKKLSQSGLETLAIIAYRQPITKLEVEQIRGVNCDYSIQRLLEKDLIKIVGKAETIGKPLLYATSETFMNHFGINSVKDLPQLKDIINEENSIGEIIE</sequence>
<keyword evidence="2" id="KW-0132">Cell division</keyword>
<dbReference type="PANTHER" id="PTHR34298:SF2">
    <property type="entry name" value="SEGREGATION AND CONDENSATION PROTEIN B"/>
    <property type="match status" value="1"/>
</dbReference>
<evidence type="ECO:0000313" key="5">
    <source>
        <dbReference type="EMBL" id="MBD1430448.1"/>
    </source>
</evidence>
<keyword evidence="6" id="KW-1185">Reference proteome</keyword>
<protein>
    <submittedName>
        <fullName evidence="5">SMC-Scp complex subunit ScpB</fullName>
    </submittedName>
</protein>
<keyword evidence="4" id="KW-0131">Cell cycle</keyword>
<dbReference type="Pfam" id="PF04079">
    <property type="entry name" value="SMC_ScpB"/>
    <property type="match status" value="1"/>
</dbReference>
<keyword evidence="3" id="KW-0159">Chromosome partition</keyword>
<accession>A0ABR7YGL1</accession>
<comment type="caution">
    <text evidence="5">The sequence shown here is derived from an EMBL/GenBank/DDBJ whole genome shotgun (WGS) entry which is preliminary data.</text>
</comment>